<sequence length="790" mass="89265">MARGQGRYHNVGQDEADEVPSNLSLDTPEPQGVDEALLPANPPEYNEADRPDILPMEFGVDNDEQLHSFSRFRQLKTRIEDSFIYPMKNNVVDPLVQLYEMASAKVDLYLSKLGNPLILRRFVYILFMSIIVYTVILSGLMPNSKSTATIGMFSDKNQLIYYASRSIDYAKLEEDMEYLSSMPHLAGTKGDYAITNYIKESFRNNGLKLMKEIAFQGYMNFPNQSELIVTSSADNKAQSFRLSKENFNPLSSNGNVEDANLIYANYGTKAEMQALKDAGLITENTILAMKYGSLPSEQILLAEKYGIKGIIFISKPFGDDGDVIQKLSAGIPQYGTGDALSPGWSSLLPKKIHLSDSKLIPHIPTIPISYNQGLKLKSLLSQNIGPNNIAFDDLWYSGNANEVKCTLKISNAEKIMHPSWNILGKIEGKEQSDKAIIIAASRDSACKGALYPNFGTASLMALLQLFQQTKYKYDWKPLRNVYFVSYDGSQYNNFGASELMETETNQLKGEVYTFLDISQLGVDPKAGKTLDIQATALLHSFFQDSKKFDVRVRNVEQYGDWTPYLANGIPTVVMGVPFVLKKDAPIATCADDFKNWSDMMKETEGSWDLVAETLTYVYEMTLRLIDEPLLPFNVKDYVMNMEHLFQDLQKQGGPQLDYSSMVQGLEDWKKIGNEWNVWVHTWNNIVMMEDEGVEPSLVSVHRWTWNKKLMNIMKRQCHPNGLPDRHFYKNVIFGPTLWTQEGGHDSWSFPGVRDAITEKNWDEAQKQINNVGNLLVSSAQSFMDETSNTF</sequence>
<dbReference type="Gene3D" id="3.50.30.30">
    <property type="match status" value="1"/>
</dbReference>
<dbReference type="InterPro" id="IPR007365">
    <property type="entry name" value="TFR-like_dimer_dom"/>
</dbReference>
<dbReference type="PANTHER" id="PTHR10404:SF72">
    <property type="entry name" value="ZINC METALLOPROTEASE TRE2-RELATED"/>
    <property type="match status" value="1"/>
</dbReference>
<gene>
    <name evidence="4" type="primary">TRE2</name>
    <name evidence="4" type="ORF">FIM1_2161</name>
</gene>
<keyword evidence="4" id="KW-0645">Protease</keyword>
<accession>A0ABX6ET15</accession>
<dbReference type="Pfam" id="PF04253">
    <property type="entry name" value="TFR_dimer"/>
    <property type="match status" value="1"/>
</dbReference>
<dbReference type="Gene3D" id="3.40.630.10">
    <property type="entry name" value="Zn peptidases"/>
    <property type="match status" value="1"/>
</dbReference>
<dbReference type="SUPFAM" id="SSF52025">
    <property type="entry name" value="PA domain"/>
    <property type="match status" value="1"/>
</dbReference>
<dbReference type="SUPFAM" id="SSF47672">
    <property type="entry name" value="Transferrin receptor-like dimerisation domain"/>
    <property type="match status" value="1"/>
</dbReference>
<proteinExistence type="predicted"/>
<reference evidence="4 5" key="1">
    <citation type="submission" date="2016-03" db="EMBL/GenBank/DDBJ databases">
        <title>How can Kluyveromyces marxianus grow so fast - potential evolutionary course in Saccharomyces Complex revealed by comparative genomics.</title>
        <authorList>
            <person name="Mo W."/>
            <person name="Lu W."/>
            <person name="Yang X."/>
            <person name="Qi J."/>
            <person name="Lv H."/>
        </authorList>
    </citation>
    <scope>NUCLEOTIDE SEQUENCE [LARGE SCALE GENOMIC DNA]</scope>
    <source>
        <strain evidence="4 5">FIM1</strain>
    </source>
</reference>
<keyword evidence="2" id="KW-1133">Transmembrane helix</keyword>
<keyword evidence="4" id="KW-0378">Hydrolase</keyword>
<name>A0ABX6ET15_KLUMA</name>
<keyword evidence="5" id="KW-1185">Reference proteome</keyword>
<dbReference type="GO" id="GO:0008237">
    <property type="term" value="F:metallopeptidase activity"/>
    <property type="evidence" value="ECO:0007669"/>
    <property type="project" value="UniProtKB-KW"/>
</dbReference>
<keyword evidence="2" id="KW-0472">Membrane</keyword>
<feature type="region of interest" description="Disordered" evidence="1">
    <location>
        <begin position="1"/>
        <end position="36"/>
    </location>
</feature>
<keyword evidence="4" id="KW-0482">Metalloprotease</keyword>
<protein>
    <submittedName>
        <fullName evidence="4">Zinc metalloprotease TRE2</fullName>
    </submittedName>
</protein>
<dbReference type="Proteomes" id="UP000422736">
    <property type="component" value="Chromosome 3"/>
</dbReference>
<dbReference type="SUPFAM" id="SSF53187">
    <property type="entry name" value="Zn-dependent exopeptidases"/>
    <property type="match status" value="1"/>
</dbReference>
<dbReference type="InterPro" id="IPR036757">
    <property type="entry name" value="TFR-like_dimer_dom_sf"/>
</dbReference>
<dbReference type="InterPro" id="IPR046450">
    <property type="entry name" value="PA_dom_sf"/>
</dbReference>
<organism evidence="4 5">
    <name type="scientific">Kluyveromyces marxianus</name>
    <name type="common">Yeast</name>
    <name type="synonym">Candida kefyr</name>
    <dbReference type="NCBI Taxonomy" id="4911"/>
    <lineage>
        <taxon>Eukaryota</taxon>
        <taxon>Fungi</taxon>
        <taxon>Dikarya</taxon>
        <taxon>Ascomycota</taxon>
        <taxon>Saccharomycotina</taxon>
        <taxon>Saccharomycetes</taxon>
        <taxon>Saccharomycetales</taxon>
        <taxon>Saccharomycetaceae</taxon>
        <taxon>Kluyveromyces</taxon>
    </lineage>
</organism>
<feature type="transmembrane region" description="Helical" evidence="2">
    <location>
        <begin position="122"/>
        <end position="141"/>
    </location>
</feature>
<dbReference type="CDD" id="cd03874">
    <property type="entry name" value="M28_PMSA_TfR_like"/>
    <property type="match status" value="1"/>
</dbReference>
<keyword evidence="2" id="KW-0812">Transmembrane</keyword>
<dbReference type="Gene3D" id="1.20.930.40">
    <property type="entry name" value="Transferrin receptor-like, dimerisation domain"/>
    <property type="match status" value="1"/>
</dbReference>
<dbReference type="InterPro" id="IPR039373">
    <property type="entry name" value="Peptidase_M28B"/>
</dbReference>
<evidence type="ECO:0000313" key="5">
    <source>
        <dbReference type="Proteomes" id="UP000422736"/>
    </source>
</evidence>
<evidence type="ECO:0000313" key="4">
    <source>
        <dbReference type="EMBL" id="QGN15470.1"/>
    </source>
</evidence>
<evidence type="ECO:0000256" key="2">
    <source>
        <dbReference type="SAM" id="Phobius"/>
    </source>
</evidence>
<dbReference type="EMBL" id="CP015056">
    <property type="protein sequence ID" value="QGN15470.1"/>
    <property type="molecule type" value="Genomic_DNA"/>
</dbReference>
<dbReference type="PANTHER" id="PTHR10404">
    <property type="entry name" value="N-ACETYLATED-ALPHA-LINKED ACIDIC DIPEPTIDASE"/>
    <property type="match status" value="1"/>
</dbReference>
<evidence type="ECO:0000256" key="1">
    <source>
        <dbReference type="SAM" id="MobiDB-lite"/>
    </source>
</evidence>
<feature type="domain" description="Transferrin receptor-like dimerisation" evidence="3">
    <location>
        <begin position="657"/>
        <end position="782"/>
    </location>
</feature>
<evidence type="ECO:0000259" key="3">
    <source>
        <dbReference type="Pfam" id="PF04253"/>
    </source>
</evidence>